<accession>A0A1G9EQP7</accession>
<dbReference type="InterPro" id="IPR006694">
    <property type="entry name" value="Fatty_acid_hydroxylase"/>
</dbReference>
<keyword evidence="3" id="KW-0560">Oxidoreductase</keyword>
<keyword evidence="4" id="KW-0812">Transmembrane</keyword>
<dbReference type="STRING" id="525640.SAMN04487971_10392"/>
<organism evidence="6 7">
    <name type="scientific">Paracoccus chinensis</name>
    <dbReference type="NCBI Taxonomy" id="525640"/>
    <lineage>
        <taxon>Bacteria</taxon>
        <taxon>Pseudomonadati</taxon>
        <taxon>Pseudomonadota</taxon>
        <taxon>Alphaproteobacteria</taxon>
        <taxon>Rhodobacterales</taxon>
        <taxon>Paracoccaceae</taxon>
        <taxon>Paracoccus</taxon>
    </lineage>
</organism>
<feature type="transmembrane region" description="Helical" evidence="4">
    <location>
        <begin position="6"/>
        <end position="24"/>
    </location>
</feature>
<reference evidence="7" key="1">
    <citation type="submission" date="2016-10" db="EMBL/GenBank/DDBJ databases">
        <authorList>
            <person name="Varghese N."/>
            <person name="Submissions S."/>
        </authorList>
    </citation>
    <scope>NUCLEOTIDE SEQUENCE [LARGE SCALE GENOMIC DNA]</scope>
    <source>
        <strain evidence="7">CGMCC 1.7655</strain>
    </source>
</reference>
<dbReference type="GO" id="GO:0016123">
    <property type="term" value="P:xanthophyll biosynthetic process"/>
    <property type="evidence" value="ECO:0007669"/>
    <property type="project" value="TreeGrafter"/>
</dbReference>
<dbReference type="OrthoDB" id="5243888at2"/>
<evidence type="ECO:0000259" key="5">
    <source>
        <dbReference type="Pfam" id="PF04116"/>
    </source>
</evidence>
<feature type="transmembrane region" description="Helical" evidence="4">
    <location>
        <begin position="54"/>
        <end position="70"/>
    </location>
</feature>
<keyword evidence="4" id="KW-0472">Membrane</keyword>
<dbReference type="RefSeq" id="WP_090753289.1">
    <property type="nucleotide sequence ID" value="NZ_FNGE01000003.1"/>
</dbReference>
<gene>
    <name evidence="6" type="ORF">SAMN04487971_10392</name>
</gene>
<dbReference type="GO" id="GO:0010291">
    <property type="term" value="F:beta-carotene 3-hydroxylase activity"/>
    <property type="evidence" value="ECO:0007669"/>
    <property type="project" value="TreeGrafter"/>
</dbReference>
<evidence type="ECO:0000256" key="4">
    <source>
        <dbReference type="SAM" id="Phobius"/>
    </source>
</evidence>
<feature type="domain" description="Fatty acid hydroxylase" evidence="5">
    <location>
        <begin position="11"/>
        <end position="138"/>
    </location>
</feature>
<dbReference type="GO" id="GO:0005506">
    <property type="term" value="F:iron ion binding"/>
    <property type="evidence" value="ECO:0007669"/>
    <property type="project" value="InterPro"/>
</dbReference>
<keyword evidence="4" id="KW-1133">Transmembrane helix</keyword>
<evidence type="ECO:0000313" key="7">
    <source>
        <dbReference type="Proteomes" id="UP000199555"/>
    </source>
</evidence>
<sequence>MSILGPALIVVMTVVVMEAVAYSVHRWIMHGPLGWGWHKSHHEDRHGPFEKNDLYAVVFAGLSIVLFMVGSHWWPWLWWVAVGMSVYGVIYFIVHDGLVHQRWPFRYVPRRGYFRRLYQAHRLHHAVEGRDDCVSFGFVYAPPVDDLKARLKASGVLAQRQSRHQDAWRPDRGED</sequence>
<dbReference type="Proteomes" id="UP000199555">
    <property type="component" value="Unassembled WGS sequence"/>
</dbReference>
<comment type="similarity">
    <text evidence="1">Belongs to the sterol desaturase family.</text>
</comment>
<keyword evidence="7" id="KW-1185">Reference proteome</keyword>
<evidence type="ECO:0000256" key="2">
    <source>
        <dbReference type="ARBA" id="ARBA00022746"/>
    </source>
</evidence>
<evidence type="ECO:0000313" key="6">
    <source>
        <dbReference type="EMBL" id="SDK78512.1"/>
    </source>
</evidence>
<dbReference type="Pfam" id="PF04116">
    <property type="entry name" value="FA_hydroxylase"/>
    <property type="match status" value="1"/>
</dbReference>
<dbReference type="InterPro" id="IPR045019">
    <property type="entry name" value="BETA-OHASE-like"/>
</dbReference>
<dbReference type="PANTHER" id="PTHR31899:SF9">
    <property type="entry name" value="BETA-CAROTENE 3-HYDROXYLASE 1, CHLOROPLASTIC"/>
    <property type="match status" value="1"/>
</dbReference>
<evidence type="ECO:0000256" key="3">
    <source>
        <dbReference type="ARBA" id="ARBA00023002"/>
    </source>
</evidence>
<feature type="transmembrane region" description="Helical" evidence="4">
    <location>
        <begin position="76"/>
        <end position="94"/>
    </location>
</feature>
<proteinExistence type="inferred from homology"/>
<evidence type="ECO:0000256" key="1">
    <source>
        <dbReference type="ARBA" id="ARBA00009324"/>
    </source>
</evidence>
<dbReference type="GO" id="GO:0016119">
    <property type="term" value="P:carotene metabolic process"/>
    <property type="evidence" value="ECO:0007669"/>
    <property type="project" value="TreeGrafter"/>
</dbReference>
<protein>
    <submittedName>
        <fullName evidence="6">Beta-carotene 3-hydroxylase</fullName>
    </submittedName>
</protein>
<dbReference type="EMBL" id="FNGE01000003">
    <property type="protein sequence ID" value="SDK78512.1"/>
    <property type="molecule type" value="Genomic_DNA"/>
</dbReference>
<keyword evidence="2" id="KW-0125">Carotenoid biosynthesis</keyword>
<dbReference type="AlphaFoldDB" id="A0A1G9EQP7"/>
<dbReference type="PANTHER" id="PTHR31899">
    <property type="entry name" value="BETA-CAROTENE 3-HYDROXYLASE 1, CHLOROPLASTIC"/>
    <property type="match status" value="1"/>
</dbReference>
<name>A0A1G9EQP7_9RHOB</name>